<evidence type="ECO:0000313" key="2">
    <source>
        <dbReference type="EMBL" id="THU62952.1"/>
    </source>
</evidence>
<proteinExistence type="predicted"/>
<dbReference type="EMBL" id="PYDT01000004">
    <property type="protein sequence ID" value="THU62952.1"/>
    <property type="molecule type" value="Genomic_DNA"/>
</dbReference>
<keyword evidence="3" id="KW-1185">Reference proteome</keyword>
<organism evidence="2 3">
    <name type="scientific">Musa balbisiana</name>
    <name type="common">Banana</name>
    <dbReference type="NCBI Taxonomy" id="52838"/>
    <lineage>
        <taxon>Eukaryota</taxon>
        <taxon>Viridiplantae</taxon>
        <taxon>Streptophyta</taxon>
        <taxon>Embryophyta</taxon>
        <taxon>Tracheophyta</taxon>
        <taxon>Spermatophyta</taxon>
        <taxon>Magnoliopsida</taxon>
        <taxon>Liliopsida</taxon>
        <taxon>Zingiberales</taxon>
        <taxon>Musaceae</taxon>
        <taxon>Musa</taxon>
    </lineage>
</organism>
<reference evidence="2 3" key="1">
    <citation type="journal article" date="2019" name="Nat. Plants">
        <title>Genome sequencing of Musa balbisiana reveals subgenome evolution and function divergence in polyploid bananas.</title>
        <authorList>
            <person name="Yao X."/>
        </authorList>
    </citation>
    <scope>NUCLEOTIDE SEQUENCE [LARGE SCALE GENOMIC DNA]</scope>
    <source>
        <strain evidence="3">cv. DH-PKW</strain>
        <tissue evidence="2">Leaves</tissue>
    </source>
</reference>
<name>A0A4S8JNP9_MUSBA</name>
<comment type="caution">
    <text evidence="2">The sequence shown here is derived from an EMBL/GenBank/DDBJ whole genome shotgun (WGS) entry which is preliminary data.</text>
</comment>
<accession>A0A4S8JNP9</accession>
<evidence type="ECO:0000313" key="3">
    <source>
        <dbReference type="Proteomes" id="UP000317650"/>
    </source>
</evidence>
<evidence type="ECO:0000256" key="1">
    <source>
        <dbReference type="SAM" id="MobiDB-lite"/>
    </source>
</evidence>
<gene>
    <name evidence="2" type="ORF">C4D60_Mb01t10560</name>
</gene>
<dbReference type="Proteomes" id="UP000317650">
    <property type="component" value="Chromosome 1"/>
</dbReference>
<dbReference type="AlphaFoldDB" id="A0A4S8JNP9"/>
<protein>
    <submittedName>
        <fullName evidence="2">Uncharacterized protein</fullName>
    </submittedName>
</protein>
<sequence length="107" mass="12368">MSWERIEKPDVLYGGGEREQEGGGLHSREDRMPARFDCRRGNTISVLYFEFQSTEEVGIFRGGDAVRSLFDICWLERMLLFDGHNGFEQLLYTPRRISSILQAAAMF</sequence>
<feature type="region of interest" description="Disordered" evidence="1">
    <location>
        <begin position="1"/>
        <end position="29"/>
    </location>
</feature>